<evidence type="ECO:0000313" key="2">
    <source>
        <dbReference type="EMBL" id="MPM25310.1"/>
    </source>
</evidence>
<sequence>METNERASYLTFRSIFSEMGCFSMNQIRFGGGYKVGRNSISRWVKEGKLIQLRQGMYAFPEALQDGDAPFYIANKLYAPSYVSIHSALAFYGMIPEAVVQITSVSSRKTSFFENELGQFSYHTIKKEAMFGYTIEQSAFHPTWGMLIAEREKAILDLLHLYPQYTSKQDMLDLRLDLDDIDLARLDAYTEQYGVKALERRVTTLKEAYLL</sequence>
<protein>
    <recommendedName>
        <fullName evidence="1">AbiEi antitoxin N-terminal domain-containing protein</fullName>
    </recommendedName>
</protein>
<dbReference type="EMBL" id="VSSQ01004466">
    <property type="protein sequence ID" value="MPM25310.1"/>
    <property type="molecule type" value="Genomic_DNA"/>
</dbReference>
<dbReference type="InterPro" id="IPR025159">
    <property type="entry name" value="AbiEi_N"/>
</dbReference>
<comment type="caution">
    <text evidence="2">The sequence shown here is derived from an EMBL/GenBank/DDBJ whole genome shotgun (WGS) entry which is preliminary data.</text>
</comment>
<reference evidence="2" key="1">
    <citation type="submission" date="2019-08" db="EMBL/GenBank/DDBJ databases">
        <authorList>
            <person name="Kucharzyk K."/>
            <person name="Murdoch R.W."/>
            <person name="Higgins S."/>
            <person name="Loffler F."/>
        </authorList>
    </citation>
    <scope>NUCLEOTIDE SEQUENCE</scope>
</reference>
<proteinExistence type="predicted"/>
<feature type="domain" description="AbiEi antitoxin N-terminal" evidence="1">
    <location>
        <begin position="17"/>
        <end position="60"/>
    </location>
</feature>
<dbReference type="Pfam" id="PF13338">
    <property type="entry name" value="AbiEi_4"/>
    <property type="match status" value="1"/>
</dbReference>
<organism evidence="2">
    <name type="scientific">bioreactor metagenome</name>
    <dbReference type="NCBI Taxonomy" id="1076179"/>
    <lineage>
        <taxon>unclassified sequences</taxon>
        <taxon>metagenomes</taxon>
        <taxon>ecological metagenomes</taxon>
    </lineage>
</organism>
<accession>A0A644Y9Z8</accession>
<evidence type="ECO:0000259" key="1">
    <source>
        <dbReference type="Pfam" id="PF13338"/>
    </source>
</evidence>
<gene>
    <name evidence="2" type="ORF">SDC9_71801</name>
</gene>
<dbReference type="AlphaFoldDB" id="A0A644Y9Z8"/>
<name>A0A644Y9Z8_9ZZZZ</name>